<accession>A0ABU2D273</accession>
<dbReference type="Proteomes" id="UP001246244">
    <property type="component" value="Unassembled WGS sequence"/>
</dbReference>
<sequence>MDDFFEGKNSRPGHIVCGADVRRDKWIERIGNAFSSSSVCVLRSSSGQGKSALLYRYAYENWPPESTYILQVLETNEQVEKVKNYLKFRRKIKLPILLLIDNAGFRTPHWPQIAQECSSLGFKILLSIRNEDWYRYSKENLTHFEIVEPTLDLIEAKEIFKRFKEKGKIAHAVKSSEWAYEKIRDSRLFIEYIYLITHGQMLEERLRDQIQQIINLREDASKIELIRKISLADILGVPIIIDKLLEVVTVQGDRQDILLSLSDEYISINSETASGLHLVRSNHLVKILHNKYPPMAKTALSIIEFVPSPNIPTLISNALTVKEIDNDIFLAGLVEKYHDADLDKIFVFLEGIFEGGERLLYEINQNLFEEAFNLQGSAGVNLLSWKFSPLPTKYLSNLNFQHLNKIAQKFVEKSRGLNLCHDFLAKIVPTISKEKLASQQKIGKLLNWCFLCNVKFPEWEFVKEEAIECKEIFGSNLDPITDFSLGLCRYDEEMYVKWFLNY</sequence>
<evidence type="ECO:0000259" key="1">
    <source>
        <dbReference type="Pfam" id="PF25199"/>
    </source>
</evidence>
<dbReference type="EMBL" id="JAVKPK010000037">
    <property type="protein sequence ID" value="MDR7666082.1"/>
    <property type="molecule type" value="Genomic_DNA"/>
</dbReference>
<feature type="domain" description="Novel STAND NTPase 5" evidence="1">
    <location>
        <begin position="3"/>
        <end position="139"/>
    </location>
</feature>
<dbReference type="Pfam" id="PF25199">
    <property type="entry name" value="nSTAND_NTPase5"/>
    <property type="match status" value="1"/>
</dbReference>
<protein>
    <recommendedName>
        <fullName evidence="1">Novel STAND NTPase 5 domain-containing protein</fullName>
    </recommendedName>
</protein>
<dbReference type="InterPro" id="IPR057574">
    <property type="entry name" value="nSTAND_NTPase5_dom"/>
</dbReference>
<name>A0ABU2D273_9EURY</name>
<evidence type="ECO:0000313" key="3">
    <source>
        <dbReference type="Proteomes" id="UP001246244"/>
    </source>
</evidence>
<organism evidence="2 3">
    <name type="scientific">Methanosarcina baikalica</name>
    <dbReference type="NCBI Taxonomy" id="3073890"/>
    <lineage>
        <taxon>Archaea</taxon>
        <taxon>Methanobacteriati</taxon>
        <taxon>Methanobacteriota</taxon>
        <taxon>Stenosarchaea group</taxon>
        <taxon>Methanomicrobia</taxon>
        <taxon>Methanosarcinales</taxon>
        <taxon>Methanosarcinaceae</taxon>
        <taxon>Methanosarcina</taxon>
    </lineage>
</organism>
<comment type="caution">
    <text evidence="2">The sequence shown here is derived from an EMBL/GenBank/DDBJ whole genome shotgun (WGS) entry which is preliminary data.</text>
</comment>
<feature type="non-terminal residue" evidence="2">
    <location>
        <position position="502"/>
    </location>
</feature>
<evidence type="ECO:0000313" key="2">
    <source>
        <dbReference type="EMBL" id="MDR7666082.1"/>
    </source>
</evidence>
<dbReference type="RefSeq" id="WP_310576109.1">
    <property type="nucleotide sequence ID" value="NZ_JAVKPK010000037.1"/>
</dbReference>
<gene>
    <name evidence="2" type="ORF">RG963_09905</name>
</gene>
<proteinExistence type="predicted"/>
<reference evidence="3" key="1">
    <citation type="submission" date="2023-07" db="EMBL/GenBank/DDBJ databases">
        <title>Whole-genome sequencing of a new Methanosarcina sp. Z-7115.</title>
        <authorList>
            <person name="Zhilina T.N."/>
            <person name="Merkel A.Y."/>
        </authorList>
    </citation>
    <scope>NUCLEOTIDE SEQUENCE [LARGE SCALE GENOMIC DNA]</scope>
    <source>
        <strain evidence="3">Z-7115</strain>
    </source>
</reference>
<keyword evidence="3" id="KW-1185">Reference proteome</keyword>